<feature type="region of interest" description="Disordered" evidence="14">
    <location>
        <begin position="305"/>
        <end position="377"/>
    </location>
</feature>
<evidence type="ECO:0000256" key="3">
    <source>
        <dbReference type="ARBA" id="ARBA00022723"/>
    </source>
</evidence>
<evidence type="ECO:0000256" key="4">
    <source>
        <dbReference type="ARBA" id="ARBA00022771"/>
    </source>
</evidence>
<evidence type="ECO:0000313" key="16">
    <source>
        <dbReference type="EMBL" id="KAH7989066.1"/>
    </source>
</evidence>
<dbReference type="GO" id="GO:0005654">
    <property type="term" value="C:nucleoplasm"/>
    <property type="evidence" value="ECO:0007669"/>
    <property type="project" value="UniProtKB-SubCell"/>
</dbReference>
<comment type="similarity">
    <text evidence="2">Belongs to the THAP1 family.</text>
</comment>
<evidence type="ECO:0000256" key="2">
    <source>
        <dbReference type="ARBA" id="ARBA00006177"/>
    </source>
</evidence>
<keyword evidence="17" id="KW-1185">Reference proteome</keyword>
<keyword evidence="8 12" id="KW-0238">DNA-binding</keyword>
<dbReference type="SMART" id="SM00980">
    <property type="entry name" value="THAP"/>
    <property type="match status" value="1"/>
</dbReference>
<sequence length="1056" mass="115126">MEVTVEGHTISAEELQAGNWTPVLYKAYASRPACSQKPLSQPNATVKETNPNAMRVEAAATGRGKTPTHLPPATKETRIIVKRSKQLPPLPPNAIRVVVRPRGQLRLLDVPTPRLMKAVQAALQTTLPDDFCLRIHPTNNTFTAATTHSAAAELLKTLTSLTIGGHAYPCMAYVAPPPGATRGVISNAFDDETPTQLYEDLVKRNPEYSILAARRMGKTHSILITFDANEVPHSIKYMGAIHRCTPYRGSPDACTNCRLPGHRHDVCPSPKTNLCPRCGSQHSPQEPPCTPKCILCEGPHLTGTGSCKGRNLHQPRKTTKQPQTQRQEPVPHGDNFPQLSAGPTQPSQLSQPKQAWTEPLKQDWGPPRSPCKNALSSTVTSSLQDALAKSREEAAAAKAEAQAARAEAAALREHIAKLETQISTLATSHATPPTPTPTTSQTPAHNPPNTSSMSFPPSHVNATSCSDSLELDIDTAFPRHTNQDITPRPSTHSSLADIPTMLESFTARFEAKLQEGITSINQECTTLQDATHCFAPGCSSGYVSARKSGRQVSLFSVPKDPERFKAWQRAVPRADKPLKATSVLCELHFDEQYLVRFFTHTINGETVRIPRDRPKLTDNAIPTVYPNVPAYLSKKPPQKRTSRTSTGGLPAKIPRCEGSASVHDNAADSHEDGSFSNSSTALDIASCEPPSAYWAKHRIAGADSATAFTVCAMNNGNLALEKVVLFTANECSVQAKVSVQATVVKNVQVSSTAMAQELLAEADSLIPCKGFGEKGEFAANPKCQEKTCGGKTFSMSCPRVAQELGKACPQCRFLRKLLLNQASYKRRKAHACTRPLTYKLKILEHATEEDEIENSESEVEHRETKKEKCKRRFLGVCGCHQIPALKTAATGVLRNQIDTEGAMGTTSHRRIDELLEIGNLCEAREVLSVCGLDHTDMVVENDGSLPAAACLTNAVNRGGLLHPSAKLNDLVTSLENAFTRCFSIKEIKSDSILDLISFLQMAKLTVVGCPDHNTELTNKVIKFYVLTRLHFLVKTQNASQGDKRKKMEILKLRRVL</sequence>
<organism evidence="16 17">
    <name type="scientific">Rhipicephalus microplus</name>
    <name type="common">Cattle tick</name>
    <name type="synonym">Boophilus microplus</name>
    <dbReference type="NCBI Taxonomy" id="6941"/>
    <lineage>
        <taxon>Eukaryota</taxon>
        <taxon>Metazoa</taxon>
        <taxon>Ecdysozoa</taxon>
        <taxon>Arthropoda</taxon>
        <taxon>Chelicerata</taxon>
        <taxon>Arachnida</taxon>
        <taxon>Acari</taxon>
        <taxon>Parasitiformes</taxon>
        <taxon>Ixodida</taxon>
        <taxon>Ixodoidea</taxon>
        <taxon>Ixodidae</taxon>
        <taxon>Rhipicephalinae</taxon>
        <taxon>Rhipicephalus</taxon>
        <taxon>Boophilus</taxon>
    </lineage>
</organism>
<evidence type="ECO:0000256" key="6">
    <source>
        <dbReference type="ARBA" id="ARBA00023015"/>
    </source>
</evidence>
<dbReference type="GO" id="GO:0008270">
    <property type="term" value="F:zinc ion binding"/>
    <property type="evidence" value="ECO:0007669"/>
    <property type="project" value="UniProtKB-KW"/>
</dbReference>
<dbReference type="InterPro" id="IPR026516">
    <property type="entry name" value="THAP1/10"/>
</dbReference>
<accession>A0A9J6D3G6</accession>
<dbReference type="SMART" id="SM00692">
    <property type="entry name" value="DM3"/>
    <property type="match status" value="1"/>
</dbReference>
<feature type="region of interest" description="Disordered" evidence="14">
    <location>
        <begin position="424"/>
        <end position="461"/>
    </location>
</feature>
<keyword evidence="5" id="KW-0862">Zinc</keyword>
<evidence type="ECO:0000256" key="13">
    <source>
        <dbReference type="SAM" id="Coils"/>
    </source>
</evidence>
<evidence type="ECO:0000256" key="1">
    <source>
        <dbReference type="ARBA" id="ARBA00004642"/>
    </source>
</evidence>
<evidence type="ECO:0000256" key="10">
    <source>
        <dbReference type="ARBA" id="ARBA00023242"/>
    </source>
</evidence>
<evidence type="ECO:0000256" key="14">
    <source>
        <dbReference type="SAM" id="MobiDB-lite"/>
    </source>
</evidence>
<comment type="subcellular location">
    <subcellularLocation>
        <location evidence="1">Nucleus</location>
        <location evidence="1">Nucleoplasm</location>
    </subcellularLocation>
</comment>
<evidence type="ECO:0000256" key="9">
    <source>
        <dbReference type="ARBA" id="ARBA00023163"/>
    </source>
</evidence>
<feature type="domain" description="THAP-type" evidence="15">
    <location>
        <begin position="528"/>
        <end position="625"/>
    </location>
</feature>
<feature type="compositionally biased region" description="Polar residues" evidence="14">
    <location>
        <begin position="447"/>
        <end position="461"/>
    </location>
</feature>
<dbReference type="AlphaFoldDB" id="A0A9J6D3G6"/>
<dbReference type="Pfam" id="PF05485">
    <property type="entry name" value="THAP"/>
    <property type="match status" value="1"/>
</dbReference>
<keyword evidence="6" id="KW-0805">Transcription regulation</keyword>
<feature type="coiled-coil region" evidence="13">
    <location>
        <begin position="845"/>
        <end position="872"/>
    </location>
</feature>
<evidence type="ECO:0000313" key="17">
    <source>
        <dbReference type="Proteomes" id="UP000821866"/>
    </source>
</evidence>
<dbReference type="EMBL" id="JABSTU010000559">
    <property type="protein sequence ID" value="KAH7989066.1"/>
    <property type="molecule type" value="Genomic_DNA"/>
</dbReference>
<dbReference type="VEuPathDB" id="VectorBase:LOC119176641"/>
<feature type="compositionally biased region" description="Low complexity" evidence="14">
    <location>
        <begin position="424"/>
        <end position="444"/>
    </location>
</feature>
<keyword evidence="4 12" id="KW-0863">Zinc-finger</keyword>
<evidence type="ECO:0000256" key="5">
    <source>
        <dbReference type="ARBA" id="ARBA00022833"/>
    </source>
</evidence>
<evidence type="ECO:0000256" key="12">
    <source>
        <dbReference type="PROSITE-ProRule" id="PRU00309"/>
    </source>
</evidence>
<evidence type="ECO:0000259" key="15">
    <source>
        <dbReference type="PROSITE" id="PS50950"/>
    </source>
</evidence>
<keyword evidence="9" id="KW-0804">Transcription</keyword>
<feature type="coiled-coil region" evidence="13">
    <location>
        <begin position="380"/>
        <end position="421"/>
    </location>
</feature>
<keyword evidence="7 13" id="KW-0175">Coiled coil</keyword>
<name>A0A9J6D3G6_RHIMP</name>
<feature type="compositionally biased region" description="Polar residues" evidence="14">
    <location>
        <begin position="337"/>
        <end position="354"/>
    </location>
</feature>
<proteinExistence type="inferred from homology"/>
<protein>
    <recommendedName>
        <fullName evidence="15">THAP-type domain-containing protein</fullName>
    </recommendedName>
</protein>
<dbReference type="GO" id="GO:0043565">
    <property type="term" value="F:sequence-specific DNA binding"/>
    <property type="evidence" value="ECO:0007669"/>
    <property type="project" value="InterPro"/>
</dbReference>
<evidence type="ECO:0000256" key="7">
    <source>
        <dbReference type="ARBA" id="ARBA00023054"/>
    </source>
</evidence>
<dbReference type="PROSITE" id="PS50950">
    <property type="entry name" value="ZF_THAP"/>
    <property type="match status" value="1"/>
</dbReference>
<feature type="compositionally biased region" description="Basic residues" evidence="14">
    <location>
        <begin position="310"/>
        <end position="319"/>
    </location>
</feature>
<dbReference type="PANTHER" id="PTHR46600:SF1">
    <property type="entry name" value="THAP DOMAIN-CONTAINING PROTEIN 1"/>
    <property type="match status" value="1"/>
</dbReference>
<comment type="caution">
    <text evidence="16">The sequence shown here is derived from an EMBL/GenBank/DDBJ whole genome shotgun (WGS) entry which is preliminary data.</text>
</comment>
<evidence type="ECO:0000256" key="11">
    <source>
        <dbReference type="ARBA" id="ARBA00023306"/>
    </source>
</evidence>
<dbReference type="SUPFAM" id="SSF57716">
    <property type="entry name" value="Glucocorticoid receptor-like (DNA-binding domain)"/>
    <property type="match status" value="1"/>
</dbReference>
<dbReference type="InterPro" id="IPR006612">
    <property type="entry name" value="THAP_Znf"/>
</dbReference>
<evidence type="ECO:0000256" key="8">
    <source>
        <dbReference type="ARBA" id="ARBA00023125"/>
    </source>
</evidence>
<gene>
    <name evidence="16" type="ORF">HPB51_026507</name>
</gene>
<dbReference type="Proteomes" id="UP000821866">
    <property type="component" value="Unassembled WGS sequence"/>
</dbReference>
<reference evidence="16" key="2">
    <citation type="submission" date="2021-09" db="EMBL/GenBank/DDBJ databases">
        <authorList>
            <person name="Jia N."/>
            <person name="Wang J."/>
            <person name="Shi W."/>
            <person name="Du L."/>
            <person name="Sun Y."/>
            <person name="Zhan W."/>
            <person name="Jiang J."/>
            <person name="Wang Q."/>
            <person name="Zhang B."/>
            <person name="Ji P."/>
            <person name="Sakyi L.B."/>
            <person name="Cui X."/>
            <person name="Yuan T."/>
            <person name="Jiang B."/>
            <person name="Yang W."/>
            <person name="Lam T.T.-Y."/>
            <person name="Chang Q."/>
            <person name="Ding S."/>
            <person name="Wang X."/>
            <person name="Zhu J."/>
            <person name="Ruan X."/>
            <person name="Zhao L."/>
            <person name="Wei J."/>
            <person name="Que T."/>
            <person name="Du C."/>
            <person name="Cheng J."/>
            <person name="Dai P."/>
            <person name="Han X."/>
            <person name="Huang E."/>
            <person name="Gao Y."/>
            <person name="Liu J."/>
            <person name="Shao H."/>
            <person name="Ye R."/>
            <person name="Li L."/>
            <person name="Wei W."/>
            <person name="Wang X."/>
            <person name="Wang C."/>
            <person name="Huo Q."/>
            <person name="Li W."/>
            <person name="Guo W."/>
            <person name="Chen H."/>
            <person name="Chen S."/>
            <person name="Zhou L."/>
            <person name="Zhou L."/>
            <person name="Ni X."/>
            <person name="Tian J."/>
            <person name="Zhou Y."/>
            <person name="Sheng Y."/>
            <person name="Liu T."/>
            <person name="Pan Y."/>
            <person name="Xia L."/>
            <person name="Li J."/>
            <person name="Zhao F."/>
            <person name="Cao W."/>
        </authorList>
    </citation>
    <scope>NUCLEOTIDE SEQUENCE</scope>
    <source>
        <strain evidence="16">Rmic-2018</strain>
        <tissue evidence="16">Larvae</tissue>
    </source>
</reference>
<keyword evidence="3" id="KW-0479">Metal-binding</keyword>
<dbReference type="PANTHER" id="PTHR46600">
    <property type="entry name" value="THAP DOMAIN-CONTAINING"/>
    <property type="match status" value="1"/>
</dbReference>
<keyword evidence="10" id="KW-0539">Nucleus</keyword>
<keyword evidence="11" id="KW-0131">Cell cycle</keyword>
<feature type="region of interest" description="Disordered" evidence="14">
    <location>
        <begin position="627"/>
        <end position="654"/>
    </location>
</feature>
<reference evidence="16" key="1">
    <citation type="journal article" date="2020" name="Cell">
        <title>Large-Scale Comparative Analyses of Tick Genomes Elucidate Their Genetic Diversity and Vector Capacities.</title>
        <authorList>
            <consortium name="Tick Genome and Microbiome Consortium (TIGMIC)"/>
            <person name="Jia N."/>
            <person name="Wang J."/>
            <person name="Shi W."/>
            <person name="Du L."/>
            <person name="Sun Y."/>
            <person name="Zhan W."/>
            <person name="Jiang J.F."/>
            <person name="Wang Q."/>
            <person name="Zhang B."/>
            <person name="Ji P."/>
            <person name="Bell-Sakyi L."/>
            <person name="Cui X.M."/>
            <person name="Yuan T.T."/>
            <person name="Jiang B.G."/>
            <person name="Yang W.F."/>
            <person name="Lam T.T."/>
            <person name="Chang Q.C."/>
            <person name="Ding S.J."/>
            <person name="Wang X.J."/>
            <person name="Zhu J.G."/>
            <person name="Ruan X.D."/>
            <person name="Zhao L."/>
            <person name="Wei J.T."/>
            <person name="Ye R.Z."/>
            <person name="Que T.C."/>
            <person name="Du C.H."/>
            <person name="Zhou Y.H."/>
            <person name="Cheng J.X."/>
            <person name="Dai P.F."/>
            <person name="Guo W.B."/>
            <person name="Han X.H."/>
            <person name="Huang E.J."/>
            <person name="Li L.F."/>
            <person name="Wei W."/>
            <person name="Gao Y.C."/>
            <person name="Liu J.Z."/>
            <person name="Shao H.Z."/>
            <person name="Wang X."/>
            <person name="Wang C.C."/>
            <person name="Yang T.C."/>
            <person name="Huo Q.B."/>
            <person name="Li W."/>
            <person name="Chen H.Y."/>
            <person name="Chen S.E."/>
            <person name="Zhou L.G."/>
            <person name="Ni X.B."/>
            <person name="Tian J.H."/>
            <person name="Sheng Y."/>
            <person name="Liu T."/>
            <person name="Pan Y.S."/>
            <person name="Xia L.Y."/>
            <person name="Li J."/>
            <person name="Zhao F."/>
            <person name="Cao W.C."/>
        </authorList>
    </citation>
    <scope>NUCLEOTIDE SEQUENCE</scope>
    <source>
        <strain evidence="16">Rmic-2018</strain>
    </source>
</reference>